<dbReference type="AlphaFoldDB" id="A0A8T2NY95"/>
<gene>
    <name evidence="2" type="ORF">JZ751_009620</name>
</gene>
<keyword evidence="3" id="KW-1185">Reference proteome</keyword>
<reference evidence="2" key="1">
    <citation type="thesis" date="2021" institute="BYU ScholarsArchive" country="Provo, UT, USA">
        <title>Applications of and Algorithms for Genome Assembly and Genomic Analyses with an Emphasis on Marine Teleosts.</title>
        <authorList>
            <person name="Pickett B.D."/>
        </authorList>
    </citation>
    <scope>NUCLEOTIDE SEQUENCE</scope>
    <source>
        <strain evidence="2">HI-2016</strain>
    </source>
</reference>
<feature type="region of interest" description="Disordered" evidence="1">
    <location>
        <begin position="112"/>
        <end position="148"/>
    </location>
</feature>
<feature type="compositionally biased region" description="Low complexity" evidence="1">
    <location>
        <begin position="130"/>
        <end position="148"/>
    </location>
</feature>
<proteinExistence type="predicted"/>
<protein>
    <submittedName>
        <fullName evidence="2">Uncharacterized protein</fullName>
    </submittedName>
</protein>
<evidence type="ECO:0000313" key="3">
    <source>
        <dbReference type="Proteomes" id="UP000824540"/>
    </source>
</evidence>
<dbReference type="Proteomes" id="UP000824540">
    <property type="component" value="Unassembled WGS sequence"/>
</dbReference>
<accession>A0A8T2NY95</accession>
<evidence type="ECO:0000313" key="2">
    <source>
        <dbReference type="EMBL" id="KAG9345079.1"/>
    </source>
</evidence>
<comment type="caution">
    <text evidence="2">The sequence shown here is derived from an EMBL/GenBank/DDBJ whole genome shotgun (WGS) entry which is preliminary data.</text>
</comment>
<organism evidence="2 3">
    <name type="scientific">Albula glossodonta</name>
    <name type="common">roundjaw bonefish</name>
    <dbReference type="NCBI Taxonomy" id="121402"/>
    <lineage>
        <taxon>Eukaryota</taxon>
        <taxon>Metazoa</taxon>
        <taxon>Chordata</taxon>
        <taxon>Craniata</taxon>
        <taxon>Vertebrata</taxon>
        <taxon>Euteleostomi</taxon>
        <taxon>Actinopterygii</taxon>
        <taxon>Neopterygii</taxon>
        <taxon>Teleostei</taxon>
        <taxon>Albuliformes</taxon>
        <taxon>Albulidae</taxon>
        <taxon>Albula</taxon>
    </lineage>
</organism>
<name>A0A8T2NY95_9TELE</name>
<dbReference type="OrthoDB" id="10266451at2759"/>
<evidence type="ECO:0000256" key="1">
    <source>
        <dbReference type="SAM" id="MobiDB-lite"/>
    </source>
</evidence>
<sequence length="502" mass="54539">MRGEAGLGVHRSGRPVEGGAACASRQEGFWGRGADAAWEREVRGHAAQLLRQVSSEAENRSIQLGQFWVLHAGEESSCSGLRAEEGTWVCQYLSSSACLSSSRALHTVLALSSSPSPPLDNEPRPPPSPSLRSGRGSASLRASSGPPSSRRLLMCRFMARCSSVLVKLAFSWASRYLSRSRRSSASVGGAGGTACFPTVSSRLRSPASSSSRTSRISFREASTSREEASWAAIGTSLEKMSGPVTLGSVGFTGRAFTRGAPGWVQRRVYQGSRGTGWFTVGESSSRALEVGAGDLHPLQIKREAEYKELNSKNEFRNKVCHCLWTQTPTHLLRHSVVHRSKHGVESSCREETLRLSPGDGHSGLLAGPQGYPALQVVQLTKVLPERAAAFKVPRYVYRALSGTRMRKTLSEDTHADTQPATELPAFFRMNWDRGEKEGEGEVSEPPCCSMFAPLTCLTDGLNWNSPASFRSSHIMGIRGTASIVATYFVVSFEKNIFLFYLE</sequence>
<feature type="compositionally biased region" description="Pro residues" evidence="1">
    <location>
        <begin position="115"/>
        <end position="129"/>
    </location>
</feature>
<dbReference type="EMBL" id="JAFBMS010000018">
    <property type="protein sequence ID" value="KAG9345079.1"/>
    <property type="molecule type" value="Genomic_DNA"/>
</dbReference>